<dbReference type="SUPFAM" id="SSF109604">
    <property type="entry name" value="HD-domain/PDEase-like"/>
    <property type="match status" value="1"/>
</dbReference>
<organism evidence="11 12">
    <name type="scientific">Cylindrodendrum hubeiense</name>
    <dbReference type="NCBI Taxonomy" id="595255"/>
    <lineage>
        <taxon>Eukaryota</taxon>
        <taxon>Fungi</taxon>
        <taxon>Dikarya</taxon>
        <taxon>Ascomycota</taxon>
        <taxon>Pezizomycotina</taxon>
        <taxon>Sordariomycetes</taxon>
        <taxon>Hypocreomycetidae</taxon>
        <taxon>Hypocreales</taxon>
        <taxon>Nectriaceae</taxon>
        <taxon>Cylindrodendrum</taxon>
    </lineage>
</organism>
<comment type="catalytic activity">
    <reaction evidence="1">
        <text>a 2'-deoxyribonucleoside 5'-phosphate + H2O = a 2'-deoxyribonucleoside + phosphate</text>
        <dbReference type="Rhea" id="RHEA:36167"/>
        <dbReference type="ChEBI" id="CHEBI:15377"/>
        <dbReference type="ChEBI" id="CHEBI:18274"/>
        <dbReference type="ChEBI" id="CHEBI:43474"/>
        <dbReference type="ChEBI" id="CHEBI:65317"/>
        <dbReference type="EC" id="3.1.3.89"/>
    </reaction>
</comment>
<comment type="cofactor">
    <cofactor evidence="2">
        <name>Mn(2+)</name>
        <dbReference type="ChEBI" id="CHEBI:29035"/>
    </cofactor>
</comment>
<dbReference type="PANTHER" id="PTHR11845:SF13">
    <property type="entry name" value="5'-DEOXYNUCLEOTIDASE HDDC2"/>
    <property type="match status" value="1"/>
</dbReference>
<name>A0A9P5H2F3_9HYPO</name>
<evidence type="ECO:0000256" key="6">
    <source>
        <dbReference type="ARBA" id="ARBA00011738"/>
    </source>
</evidence>
<dbReference type="OrthoDB" id="442176at2759"/>
<comment type="similarity">
    <text evidence="5">Belongs to the HDDC2 family.</text>
</comment>
<dbReference type="InterPro" id="IPR027417">
    <property type="entry name" value="P-loop_NTPase"/>
</dbReference>
<dbReference type="EMBL" id="JAANBB010000614">
    <property type="protein sequence ID" value="KAF7538000.1"/>
    <property type="molecule type" value="Genomic_DNA"/>
</dbReference>
<evidence type="ECO:0000256" key="2">
    <source>
        <dbReference type="ARBA" id="ARBA00001936"/>
    </source>
</evidence>
<dbReference type="Gene3D" id="1.10.3210.10">
    <property type="entry name" value="Hypothetical protein af1432"/>
    <property type="match status" value="1"/>
</dbReference>
<evidence type="ECO:0000313" key="12">
    <source>
        <dbReference type="Proteomes" id="UP000722485"/>
    </source>
</evidence>
<protein>
    <recommendedName>
        <fullName evidence="7">5'-deoxynucleotidase</fullName>
        <ecNumber evidence="7">3.1.3.89</ecNumber>
    </recommendedName>
</protein>
<evidence type="ECO:0000259" key="10">
    <source>
        <dbReference type="SMART" id="SM00471"/>
    </source>
</evidence>
<evidence type="ECO:0000256" key="9">
    <source>
        <dbReference type="ARBA" id="ARBA00022801"/>
    </source>
</evidence>
<dbReference type="InterPro" id="IPR039356">
    <property type="entry name" value="YfbR/HDDC2"/>
</dbReference>
<dbReference type="GO" id="GO:0046872">
    <property type="term" value="F:metal ion binding"/>
    <property type="evidence" value="ECO:0007669"/>
    <property type="project" value="UniProtKB-KW"/>
</dbReference>
<evidence type="ECO:0000256" key="4">
    <source>
        <dbReference type="ARBA" id="ARBA00004074"/>
    </source>
</evidence>
<dbReference type="Proteomes" id="UP000722485">
    <property type="component" value="Unassembled WGS sequence"/>
</dbReference>
<comment type="subunit">
    <text evidence="6">Homodimer.</text>
</comment>
<dbReference type="AlphaFoldDB" id="A0A9P5H2F3"/>
<evidence type="ECO:0000256" key="3">
    <source>
        <dbReference type="ARBA" id="ARBA00001941"/>
    </source>
</evidence>
<comment type="caution">
    <text evidence="11">The sequence shown here is derived from an EMBL/GenBank/DDBJ whole genome shotgun (WGS) entry which is preliminary data.</text>
</comment>
<comment type="cofactor">
    <cofactor evidence="3">
        <name>Co(2+)</name>
        <dbReference type="ChEBI" id="CHEBI:48828"/>
    </cofactor>
</comment>
<comment type="function">
    <text evidence="4">Catalyzes the dephosphorylation of the nucleoside 5'-monophosphates deoxyadenosine monophosphate (dAMP), deoxycytidine monophosphate (dCMP), deoxyguanosine monophosphate (dGMP) and deoxythymidine monophosphate (dTMP).</text>
</comment>
<accession>A0A9P5H2F3</accession>
<proteinExistence type="inferred from homology"/>
<evidence type="ECO:0000256" key="7">
    <source>
        <dbReference type="ARBA" id="ARBA00012964"/>
    </source>
</evidence>
<feature type="domain" description="HD/PDEase" evidence="10">
    <location>
        <begin position="36"/>
        <end position="140"/>
    </location>
</feature>
<keyword evidence="12" id="KW-1185">Reference proteome</keyword>
<keyword evidence="8" id="KW-0479">Metal-binding</keyword>
<evidence type="ECO:0000256" key="5">
    <source>
        <dbReference type="ARBA" id="ARBA00009999"/>
    </source>
</evidence>
<dbReference type="Pfam" id="PF13023">
    <property type="entry name" value="HD_3"/>
    <property type="match status" value="1"/>
</dbReference>
<dbReference type="EC" id="3.1.3.89" evidence="7"/>
<reference evidence="11" key="1">
    <citation type="submission" date="2020-03" db="EMBL/GenBank/DDBJ databases">
        <title>Draft Genome Sequence of Cylindrodendrum hubeiense.</title>
        <authorList>
            <person name="Buettner E."/>
            <person name="Kellner H."/>
        </authorList>
    </citation>
    <scope>NUCLEOTIDE SEQUENCE</scope>
    <source>
        <strain evidence="11">IHI 201604</strain>
    </source>
</reference>
<keyword evidence="9" id="KW-0378">Hydrolase</keyword>
<dbReference type="PANTHER" id="PTHR11845">
    <property type="entry name" value="5'-DEOXYNUCLEOTIDASE HDDC2"/>
    <property type="match status" value="1"/>
</dbReference>
<dbReference type="GO" id="GO:0005737">
    <property type="term" value="C:cytoplasm"/>
    <property type="evidence" value="ECO:0007669"/>
    <property type="project" value="TreeGrafter"/>
</dbReference>
<gene>
    <name evidence="11" type="ORF">G7Z17_g12734</name>
</gene>
<dbReference type="GO" id="GO:0002953">
    <property type="term" value="F:5'-deoxynucleotidase activity"/>
    <property type="evidence" value="ECO:0007669"/>
    <property type="project" value="UniProtKB-EC"/>
</dbReference>
<evidence type="ECO:0000256" key="1">
    <source>
        <dbReference type="ARBA" id="ARBA00001638"/>
    </source>
</evidence>
<sequence length="297" mass="34013">MENLSEQLDKSPYPLLHMLQGLKQLPREGWRRFIDQPESVASHMWGVALLGFITAPEDADPFKCMFIGIIHDLAECVVGDIPTFAGISKVDQLKAYHPARAELLRAAYIEYDEGTTLEGRHMKETDKLECLFQAAEYEAQTYGEKPGLEEFQSVKRHIRSQQNTALSDLLTRKREVDSAKRKRRLPLIFITGDYELGSAYCDAFVQKNGYQHTSLHKLLKEKSEDETYIHSALLKQLFAAGFHPPKDLTVKLLEDKLEEDRNRGVKCSLVSGFPESMEQLHEFETTVRENSLYPSKY</sequence>
<dbReference type="InterPro" id="IPR006674">
    <property type="entry name" value="HD_domain"/>
</dbReference>
<evidence type="ECO:0000313" key="11">
    <source>
        <dbReference type="EMBL" id="KAF7538000.1"/>
    </source>
</evidence>
<dbReference type="SMART" id="SM00471">
    <property type="entry name" value="HDc"/>
    <property type="match status" value="1"/>
</dbReference>
<evidence type="ECO:0000256" key="8">
    <source>
        <dbReference type="ARBA" id="ARBA00022723"/>
    </source>
</evidence>
<dbReference type="Gene3D" id="3.40.50.300">
    <property type="entry name" value="P-loop containing nucleotide triphosphate hydrolases"/>
    <property type="match status" value="1"/>
</dbReference>
<dbReference type="InterPro" id="IPR003607">
    <property type="entry name" value="HD/PDEase_dom"/>
</dbReference>